<keyword evidence="2" id="KW-1185">Reference proteome</keyword>
<evidence type="ECO:0000313" key="2">
    <source>
        <dbReference type="Proteomes" id="UP001374584"/>
    </source>
</evidence>
<proteinExistence type="predicted"/>
<organism evidence="1 2">
    <name type="scientific">Phaseolus coccineus</name>
    <name type="common">Scarlet runner bean</name>
    <name type="synonym">Phaseolus multiflorus</name>
    <dbReference type="NCBI Taxonomy" id="3886"/>
    <lineage>
        <taxon>Eukaryota</taxon>
        <taxon>Viridiplantae</taxon>
        <taxon>Streptophyta</taxon>
        <taxon>Embryophyta</taxon>
        <taxon>Tracheophyta</taxon>
        <taxon>Spermatophyta</taxon>
        <taxon>Magnoliopsida</taxon>
        <taxon>eudicotyledons</taxon>
        <taxon>Gunneridae</taxon>
        <taxon>Pentapetalae</taxon>
        <taxon>rosids</taxon>
        <taxon>fabids</taxon>
        <taxon>Fabales</taxon>
        <taxon>Fabaceae</taxon>
        <taxon>Papilionoideae</taxon>
        <taxon>50 kb inversion clade</taxon>
        <taxon>NPAAA clade</taxon>
        <taxon>indigoferoid/millettioid clade</taxon>
        <taxon>Phaseoleae</taxon>
        <taxon>Phaseolus</taxon>
    </lineage>
</organism>
<accession>A0AAN9N115</accession>
<gene>
    <name evidence="1" type="ORF">VNO80_12979</name>
</gene>
<evidence type="ECO:0000313" key="1">
    <source>
        <dbReference type="EMBL" id="KAK7364377.1"/>
    </source>
</evidence>
<dbReference type="Proteomes" id="UP001374584">
    <property type="component" value="Unassembled WGS sequence"/>
</dbReference>
<dbReference type="AlphaFoldDB" id="A0AAN9N115"/>
<dbReference type="EMBL" id="JAYMYR010000005">
    <property type="protein sequence ID" value="KAK7364377.1"/>
    <property type="molecule type" value="Genomic_DNA"/>
</dbReference>
<reference evidence="1 2" key="1">
    <citation type="submission" date="2024-01" db="EMBL/GenBank/DDBJ databases">
        <title>The genomes of 5 underutilized Papilionoideae crops provide insights into root nodulation and disease resistanc.</title>
        <authorList>
            <person name="Jiang F."/>
        </authorList>
    </citation>
    <scope>NUCLEOTIDE SEQUENCE [LARGE SCALE GENOMIC DNA]</scope>
    <source>
        <strain evidence="1">JINMINGXINNONG_FW02</strain>
        <tissue evidence="1">Leaves</tissue>
    </source>
</reference>
<protein>
    <submittedName>
        <fullName evidence="1">Uncharacterized protein</fullName>
    </submittedName>
</protein>
<name>A0AAN9N115_PHACN</name>
<sequence>MVAVAIATVLDQVWGNGEERDKASVPSFSHRGSEASWLQSHSLWFWIKFEEMVKKETGLDLRKHQREEAWRGYEGR</sequence>
<comment type="caution">
    <text evidence="1">The sequence shown here is derived from an EMBL/GenBank/DDBJ whole genome shotgun (WGS) entry which is preliminary data.</text>
</comment>